<dbReference type="KEGG" id="beq:BEWA_011040"/>
<dbReference type="STRING" id="1537102.L0B385"/>
<dbReference type="Proteomes" id="UP000031512">
    <property type="component" value="Chromosome 3"/>
</dbReference>
<organism evidence="2 3">
    <name type="scientific">Theileria equi strain WA</name>
    <dbReference type="NCBI Taxonomy" id="1537102"/>
    <lineage>
        <taxon>Eukaryota</taxon>
        <taxon>Sar</taxon>
        <taxon>Alveolata</taxon>
        <taxon>Apicomplexa</taxon>
        <taxon>Aconoidasida</taxon>
        <taxon>Piroplasmida</taxon>
        <taxon>Theileriidae</taxon>
        <taxon>Theileria</taxon>
    </lineage>
</organism>
<accession>L0B385</accession>
<dbReference type="VEuPathDB" id="PiroplasmaDB:BEWA_011040"/>
<proteinExistence type="predicted"/>
<dbReference type="InterPro" id="IPR036869">
    <property type="entry name" value="J_dom_sf"/>
</dbReference>
<dbReference type="RefSeq" id="XP_004831352.1">
    <property type="nucleotide sequence ID" value="XM_004831295.1"/>
</dbReference>
<sequence length="301" mass="34330">MDDLPSILQGVDTLLLLGVNVSEEVDVEEARGTLRRLFLQKAKKFHPDKQKKITVKNEAVNLEFVKLKAAFDYLQTGSNFKILYTQSLNEIIAKKRRSERSKEIASKQATYLDALLKRERDVLDRKAHSNIKHDGDTSKKRKEYQHYSSEFFADSTKKNDHGSVELVIAAKTMQIARNSEVNCLLLSDHFPILFENYGLVSVEPLDAIETEDRNVRIGKIVFESHEQAIRALLYYRANKQKFRCDLYALAFSAKNKSDGDSTPKEISLDDMEASILSKFKQVGDSGLSYTNNIIDFVKINN</sequence>
<dbReference type="EMBL" id="CP001670">
    <property type="protein sequence ID" value="AFZ81686.1"/>
    <property type="molecule type" value="Genomic_DNA"/>
</dbReference>
<gene>
    <name evidence="2" type="ORF">BEWA_011040</name>
</gene>
<dbReference type="GeneID" id="15806371"/>
<evidence type="ECO:0000259" key="1">
    <source>
        <dbReference type="PROSITE" id="PS50076"/>
    </source>
</evidence>
<dbReference type="PROSITE" id="PS50076">
    <property type="entry name" value="DNAJ_2"/>
    <property type="match status" value="1"/>
</dbReference>
<reference evidence="2 3" key="1">
    <citation type="journal article" date="2012" name="BMC Genomics">
        <title>Comparative genomic analysis and phylogenetic position of Theileria equi.</title>
        <authorList>
            <person name="Kappmeyer L.S."/>
            <person name="Thiagarajan M."/>
            <person name="Herndon D.R."/>
            <person name="Ramsay J.D."/>
            <person name="Caler E."/>
            <person name="Djikeng A."/>
            <person name="Gillespie J.J."/>
            <person name="Lau A.O."/>
            <person name="Roalson E.H."/>
            <person name="Silva J.C."/>
            <person name="Silva M.G."/>
            <person name="Suarez C.E."/>
            <person name="Ueti M.W."/>
            <person name="Nene V.M."/>
            <person name="Mealey R.H."/>
            <person name="Knowles D.P."/>
            <person name="Brayton K.A."/>
        </authorList>
    </citation>
    <scope>NUCLEOTIDE SEQUENCE [LARGE SCALE GENOMIC DNA]</scope>
    <source>
        <strain evidence="2 3">WA</strain>
    </source>
</reference>
<dbReference type="OrthoDB" id="259708at2759"/>
<evidence type="ECO:0000313" key="3">
    <source>
        <dbReference type="Proteomes" id="UP000031512"/>
    </source>
</evidence>
<dbReference type="InterPro" id="IPR001623">
    <property type="entry name" value="DnaJ_domain"/>
</dbReference>
<evidence type="ECO:0000313" key="2">
    <source>
        <dbReference type="EMBL" id="AFZ81686.1"/>
    </source>
</evidence>
<keyword evidence="3" id="KW-1185">Reference proteome</keyword>
<dbReference type="AlphaFoldDB" id="L0B385"/>
<dbReference type="SUPFAM" id="SSF46565">
    <property type="entry name" value="Chaperone J-domain"/>
    <property type="match status" value="1"/>
</dbReference>
<dbReference type="eggNOG" id="ENOG502QX3M">
    <property type="taxonomic scope" value="Eukaryota"/>
</dbReference>
<name>L0B385_THEEQ</name>
<feature type="domain" description="J" evidence="1">
    <location>
        <begin position="12"/>
        <end position="88"/>
    </location>
</feature>
<protein>
    <recommendedName>
        <fullName evidence="1">J domain-containing protein</fullName>
    </recommendedName>
</protein>